<dbReference type="SMART" id="SM00317">
    <property type="entry name" value="SET"/>
    <property type="match status" value="1"/>
</dbReference>
<dbReference type="CDD" id="cd20071">
    <property type="entry name" value="SET_SMYD"/>
    <property type="match status" value="1"/>
</dbReference>
<dbReference type="GO" id="GO:0042799">
    <property type="term" value="F:histone H4K20 methyltransferase activity"/>
    <property type="evidence" value="ECO:0007669"/>
    <property type="project" value="TreeGrafter"/>
</dbReference>
<evidence type="ECO:0000256" key="4">
    <source>
        <dbReference type="ARBA" id="ARBA00042380"/>
    </source>
</evidence>
<gene>
    <name evidence="8" type="ORF">LshimejAT787_1600640</name>
</gene>
<name>A0A9P3PYW6_LYOSH</name>
<evidence type="ECO:0000256" key="5">
    <source>
        <dbReference type="ARBA" id="ARBA00044528"/>
    </source>
</evidence>
<organism evidence="8 9">
    <name type="scientific">Lyophyllum shimeji</name>
    <name type="common">Hon-shimeji</name>
    <name type="synonym">Tricholoma shimeji</name>
    <dbReference type="NCBI Taxonomy" id="47721"/>
    <lineage>
        <taxon>Eukaryota</taxon>
        <taxon>Fungi</taxon>
        <taxon>Dikarya</taxon>
        <taxon>Basidiomycota</taxon>
        <taxon>Agaricomycotina</taxon>
        <taxon>Agaricomycetes</taxon>
        <taxon>Agaricomycetidae</taxon>
        <taxon>Agaricales</taxon>
        <taxon>Tricholomatineae</taxon>
        <taxon>Lyophyllaceae</taxon>
        <taxon>Lyophyllum</taxon>
    </lineage>
</organism>
<evidence type="ECO:0000256" key="1">
    <source>
        <dbReference type="ARBA" id="ARBA00022603"/>
    </source>
</evidence>
<keyword evidence="3" id="KW-0949">S-adenosyl-L-methionine</keyword>
<dbReference type="AlphaFoldDB" id="A0A9P3PYW6"/>
<reference evidence="8" key="1">
    <citation type="submission" date="2022-07" db="EMBL/GenBank/DDBJ databases">
        <title>The genome of Lyophyllum shimeji provides insight into the initial evolution of ectomycorrhizal fungal genome.</title>
        <authorList>
            <person name="Kobayashi Y."/>
            <person name="Shibata T."/>
            <person name="Hirakawa H."/>
            <person name="Shigenobu S."/>
            <person name="Nishiyama T."/>
            <person name="Yamada A."/>
            <person name="Hasebe M."/>
            <person name="Kawaguchi M."/>
        </authorList>
    </citation>
    <scope>NUCLEOTIDE SEQUENCE</scope>
    <source>
        <strain evidence="8">AT787</strain>
    </source>
</reference>
<dbReference type="OrthoDB" id="438641at2759"/>
<dbReference type="Pfam" id="PF00856">
    <property type="entry name" value="SET"/>
    <property type="match status" value="1"/>
</dbReference>
<dbReference type="InterPro" id="IPR046341">
    <property type="entry name" value="SET_dom_sf"/>
</dbReference>
<proteinExistence type="predicted"/>
<dbReference type="GO" id="GO:0045814">
    <property type="term" value="P:negative regulation of gene expression, epigenetic"/>
    <property type="evidence" value="ECO:0007669"/>
    <property type="project" value="TreeGrafter"/>
</dbReference>
<dbReference type="PANTHER" id="PTHR46402">
    <property type="entry name" value="SET AND MYND DOMAIN-CONTAINING PROTEIN 5"/>
    <property type="match status" value="1"/>
</dbReference>
<evidence type="ECO:0000259" key="7">
    <source>
        <dbReference type="PROSITE" id="PS50280"/>
    </source>
</evidence>
<dbReference type="Gene3D" id="1.10.220.160">
    <property type="match status" value="1"/>
</dbReference>
<evidence type="ECO:0000256" key="2">
    <source>
        <dbReference type="ARBA" id="ARBA00022679"/>
    </source>
</evidence>
<dbReference type="InterPro" id="IPR001214">
    <property type="entry name" value="SET_dom"/>
</dbReference>
<evidence type="ECO:0000313" key="9">
    <source>
        <dbReference type="Proteomes" id="UP001063166"/>
    </source>
</evidence>
<evidence type="ECO:0000256" key="3">
    <source>
        <dbReference type="ARBA" id="ARBA00022691"/>
    </source>
</evidence>
<keyword evidence="9" id="KW-1185">Reference proteome</keyword>
<dbReference type="Proteomes" id="UP001063166">
    <property type="component" value="Unassembled WGS sequence"/>
</dbReference>
<protein>
    <recommendedName>
        <fullName evidence="5">Histone-lysine N-methyltransferase SET5</fullName>
    </recommendedName>
    <alternativeName>
        <fullName evidence="4">SET domain-containing protein 5</fullName>
    </alternativeName>
</protein>
<dbReference type="PROSITE" id="PS50280">
    <property type="entry name" value="SET"/>
    <property type="match status" value="1"/>
</dbReference>
<dbReference type="Gene3D" id="2.170.270.10">
    <property type="entry name" value="SET domain"/>
    <property type="match status" value="1"/>
</dbReference>
<evidence type="ECO:0000313" key="8">
    <source>
        <dbReference type="EMBL" id="GLB44134.1"/>
    </source>
</evidence>
<feature type="domain" description="SET" evidence="7">
    <location>
        <begin position="91"/>
        <end position="377"/>
    </location>
</feature>
<keyword evidence="1" id="KW-0489">Methyltransferase</keyword>
<comment type="caution">
    <text evidence="8">The sequence shown here is derived from an EMBL/GenBank/DDBJ whole genome shotgun (WGS) entry which is preliminary data.</text>
</comment>
<dbReference type="Gene3D" id="6.10.140.2220">
    <property type="match status" value="1"/>
</dbReference>
<dbReference type="GO" id="GO:0032259">
    <property type="term" value="P:methylation"/>
    <property type="evidence" value="ECO:0007669"/>
    <property type="project" value="UniProtKB-KW"/>
</dbReference>
<accession>A0A9P3PYW6</accession>
<dbReference type="PANTHER" id="PTHR46402:SF2">
    <property type="entry name" value="HISTONE-LYSINE N-TRIMETHYLTRANSFERASE SMYD5"/>
    <property type="match status" value="1"/>
</dbReference>
<dbReference type="SUPFAM" id="SSF82199">
    <property type="entry name" value="SET domain"/>
    <property type="match status" value="1"/>
</dbReference>
<evidence type="ECO:0000256" key="6">
    <source>
        <dbReference type="ARBA" id="ARBA00048619"/>
    </source>
</evidence>
<comment type="catalytic activity">
    <reaction evidence="6">
        <text>L-lysyl-[histone] + S-adenosyl-L-methionine = N(6)-methyl-L-lysyl-[histone] + S-adenosyl-L-homocysteine + H(+)</text>
        <dbReference type="Rhea" id="RHEA:10024"/>
        <dbReference type="Rhea" id="RHEA-COMP:9845"/>
        <dbReference type="Rhea" id="RHEA-COMP:9846"/>
        <dbReference type="ChEBI" id="CHEBI:15378"/>
        <dbReference type="ChEBI" id="CHEBI:29969"/>
        <dbReference type="ChEBI" id="CHEBI:57856"/>
        <dbReference type="ChEBI" id="CHEBI:59789"/>
        <dbReference type="ChEBI" id="CHEBI:61929"/>
    </reaction>
    <physiologicalReaction direction="left-to-right" evidence="6">
        <dbReference type="Rhea" id="RHEA:10025"/>
    </physiologicalReaction>
</comment>
<sequence length="449" mass="49966">MLNKSKILPAEDELKSALIALKTRYPNLGIAKTHALLLTTYPDWSVSEKRTRKVLQSEGLILDTPSPQSGADMVYPTSRLIPDLDIPRWTSKVQVKYFDKRKGKGLVATQNIEEGELIWKEDPFVLAPEWKLFDLQESSAACGFCSTPLDPTSPLTLSCPASSSQAYCPVRFCNRLCLSRSAKHHPLLCPSQNPGSAPLMKVIRETRWMALHALAQCTSRVLLAGQRSAEEEDRDWKTMTGFAELGMEERFKYSFSQTGMAEPDRESWKKAHNAYVHAFRSPKSPADQKALAKILKKPVNPVIEKALFEYDGFLRGLGRMSLNLEAHGGLYTLHSHLNHSCTPNVSVRHNDRTSLSRIAMIAKRSIVTGEELVVTYVNPEMDVRRRRQELQAWGFGDCTGGAEGEFGCDVNGFDTCLVGLYTEPCVLFCEDVVSAIRAGASPNESPSDL</sequence>
<dbReference type="EMBL" id="BRPK01000016">
    <property type="protein sequence ID" value="GLB44134.1"/>
    <property type="molecule type" value="Genomic_DNA"/>
</dbReference>
<keyword evidence="2" id="KW-0808">Transferase</keyword>